<comment type="pathway">
    <text evidence="3 15">Carbohydrate degradation; glycolysis; pyruvate from D-glyceraldehyde 3-phosphate: step 5/5.</text>
</comment>
<dbReference type="InterPro" id="IPR001697">
    <property type="entry name" value="Pyr_Knase"/>
</dbReference>
<accession>A0A2M6WSW4</accession>
<dbReference type="Pfam" id="PF02887">
    <property type="entry name" value="PK_C"/>
    <property type="match status" value="1"/>
</dbReference>
<dbReference type="GO" id="GO:0016301">
    <property type="term" value="F:kinase activity"/>
    <property type="evidence" value="ECO:0007669"/>
    <property type="project" value="UniProtKB-KW"/>
</dbReference>
<dbReference type="InterPro" id="IPR040442">
    <property type="entry name" value="Pyrv_kinase-like_dom_sf"/>
</dbReference>
<evidence type="ECO:0000256" key="2">
    <source>
        <dbReference type="ARBA" id="ARBA00001958"/>
    </source>
</evidence>
<dbReference type="PANTHER" id="PTHR11817">
    <property type="entry name" value="PYRUVATE KINASE"/>
    <property type="match status" value="1"/>
</dbReference>
<comment type="similarity">
    <text evidence="4 15">Belongs to the pyruvate kinase family.</text>
</comment>
<feature type="domain" description="Pyruvate kinase barrel" evidence="16">
    <location>
        <begin position="8"/>
        <end position="326"/>
    </location>
</feature>
<dbReference type="Gene3D" id="3.40.1380.20">
    <property type="entry name" value="Pyruvate kinase, C-terminal domain"/>
    <property type="match status" value="1"/>
</dbReference>
<evidence type="ECO:0000256" key="8">
    <source>
        <dbReference type="ARBA" id="ARBA00022741"/>
    </source>
</evidence>
<keyword evidence="6 15" id="KW-0808">Transferase</keyword>
<keyword evidence="11 15" id="KW-0460">Magnesium</keyword>
<protein>
    <recommendedName>
        <fullName evidence="5 14">Pyruvate kinase</fullName>
        <ecNumber evidence="5 14">2.7.1.40</ecNumber>
    </recommendedName>
</protein>
<dbReference type="GO" id="GO:0005524">
    <property type="term" value="F:ATP binding"/>
    <property type="evidence" value="ECO:0007669"/>
    <property type="project" value="UniProtKB-KW"/>
</dbReference>
<dbReference type="InterPro" id="IPR015795">
    <property type="entry name" value="Pyrv_Knase_C"/>
</dbReference>
<evidence type="ECO:0000256" key="7">
    <source>
        <dbReference type="ARBA" id="ARBA00022723"/>
    </source>
</evidence>
<dbReference type="InterPro" id="IPR015806">
    <property type="entry name" value="Pyrv_Knase_insert_dom_sf"/>
</dbReference>
<sequence length="475" mass="52211">MNKNMINKQTKIVATIASNRCEISFIKELHEAGVDVVRLNTAHQSPEESNLLIANVRKASERLAIIVDTKGPEIRTLPFEDGINATVEAGQKILVRGAIKGYSDSKHLLVNYAKLVNRVIVGATLLIDDGEIALAVIGKRNGYLVCRAESAGTIKGKKSVNIPGANLNLPSLSSKDKTFIDWAIEQKIDFIAHSFVRNAKDVLDIQKILDQKKSPIKIIAKIENQAGIDNIDRILDYAYGIMVARGDMGVEIPMEDVPAVQKELIKKCIARQKPVITATQMLHTMINNPRPTRAEVSDVANAILDGTDAVMLSGETAYGDYPVQAVKTMAQIANKFDHNKALVFGEHYHDSNKMLTYLAKSAVKIAEELKAREIIVSDLSAFSASALAAFRPTMPIFVKCADKCRVRELAITYGINAHYVEPRLFGPKLLSDMLKSLVRKEKLHRSDIVVFLSGEVGAENSGHNIEVCQVGKYIS</sequence>
<evidence type="ECO:0000259" key="16">
    <source>
        <dbReference type="Pfam" id="PF00224"/>
    </source>
</evidence>
<gene>
    <name evidence="18" type="primary">pyk</name>
    <name evidence="18" type="ORF">COT94_03570</name>
</gene>
<dbReference type="SUPFAM" id="SSF51621">
    <property type="entry name" value="Phosphoenolpyruvate/pyruvate domain"/>
    <property type="match status" value="1"/>
</dbReference>
<organism evidence="18 19">
    <name type="scientific">Candidatus Falkowbacteria bacterium CG10_big_fil_rev_8_21_14_0_10_37_14</name>
    <dbReference type="NCBI Taxonomy" id="1974561"/>
    <lineage>
        <taxon>Bacteria</taxon>
        <taxon>Candidatus Falkowiibacteriota</taxon>
    </lineage>
</organism>
<evidence type="ECO:0000256" key="12">
    <source>
        <dbReference type="ARBA" id="ARBA00023152"/>
    </source>
</evidence>
<evidence type="ECO:0000256" key="14">
    <source>
        <dbReference type="NCBIfam" id="TIGR01064"/>
    </source>
</evidence>
<dbReference type="InterPro" id="IPR036918">
    <property type="entry name" value="Pyrv_Knase_C_sf"/>
</dbReference>
<keyword evidence="10" id="KW-0067">ATP-binding</keyword>
<dbReference type="PRINTS" id="PR01050">
    <property type="entry name" value="PYRUVTKNASE"/>
</dbReference>
<evidence type="ECO:0000256" key="6">
    <source>
        <dbReference type="ARBA" id="ARBA00022679"/>
    </source>
</evidence>
<evidence type="ECO:0000256" key="11">
    <source>
        <dbReference type="ARBA" id="ARBA00022842"/>
    </source>
</evidence>
<dbReference type="InterPro" id="IPR015813">
    <property type="entry name" value="Pyrv/PenolPyrv_kinase-like_dom"/>
</dbReference>
<dbReference type="SUPFAM" id="SSF52935">
    <property type="entry name" value="PK C-terminal domain-like"/>
    <property type="match status" value="1"/>
</dbReference>
<comment type="cofactor">
    <cofactor evidence="2">
        <name>K(+)</name>
        <dbReference type="ChEBI" id="CHEBI:29103"/>
    </cofactor>
</comment>
<reference evidence="19" key="1">
    <citation type="submission" date="2017-09" db="EMBL/GenBank/DDBJ databases">
        <title>Depth-based differentiation of microbial function through sediment-hosted aquifers and enrichment of novel symbionts in the deep terrestrial subsurface.</title>
        <authorList>
            <person name="Probst A.J."/>
            <person name="Ladd B."/>
            <person name="Jarett J.K."/>
            <person name="Geller-Mcgrath D.E."/>
            <person name="Sieber C.M.K."/>
            <person name="Emerson J.B."/>
            <person name="Anantharaman K."/>
            <person name="Thomas B.C."/>
            <person name="Malmstrom R."/>
            <person name="Stieglmeier M."/>
            <person name="Klingl A."/>
            <person name="Woyke T."/>
            <person name="Ryan C.M."/>
            <person name="Banfield J.F."/>
        </authorList>
    </citation>
    <scope>NUCLEOTIDE SEQUENCE [LARGE SCALE GENOMIC DNA]</scope>
</reference>
<name>A0A2M6WSW4_9BACT</name>
<evidence type="ECO:0000313" key="18">
    <source>
        <dbReference type="EMBL" id="PIT95899.1"/>
    </source>
</evidence>
<dbReference type="EMBL" id="PFAM01000021">
    <property type="protein sequence ID" value="PIT95899.1"/>
    <property type="molecule type" value="Genomic_DNA"/>
</dbReference>
<evidence type="ECO:0000256" key="5">
    <source>
        <dbReference type="ARBA" id="ARBA00012142"/>
    </source>
</evidence>
<dbReference type="NCBIfam" id="NF004491">
    <property type="entry name" value="PRK05826.1"/>
    <property type="match status" value="1"/>
</dbReference>
<dbReference type="AlphaFoldDB" id="A0A2M6WSW4"/>
<dbReference type="Gene3D" id="2.40.33.10">
    <property type="entry name" value="PK beta-barrel domain-like"/>
    <property type="match status" value="1"/>
</dbReference>
<dbReference type="EC" id="2.7.1.40" evidence="5 14"/>
<evidence type="ECO:0000259" key="17">
    <source>
        <dbReference type="Pfam" id="PF02887"/>
    </source>
</evidence>
<dbReference type="Proteomes" id="UP000228533">
    <property type="component" value="Unassembled WGS sequence"/>
</dbReference>
<dbReference type="UniPathway" id="UPA00109">
    <property type="reaction ID" value="UER00188"/>
</dbReference>
<keyword evidence="8" id="KW-0547">Nucleotide-binding</keyword>
<dbReference type="Gene3D" id="3.20.20.60">
    <property type="entry name" value="Phosphoenolpyruvate-binding domains"/>
    <property type="match status" value="1"/>
</dbReference>
<dbReference type="GO" id="GO:0030955">
    <property type="term" value="F:potassium ion binding"/>
    <property type="evidence" value="ECO:0007669"/>
    <property type="project" value="UniProtKB-UniRule"/>
</dbReference>
<keyword evidence="9 15" id="KW-0418">Kinase</keyword>
<dbReference type="InterPro" id="IPR015793">
    <property type="entry name" value="Pyrv_Knase_brl"/>
</dbReference>
<dbReference type="GO" id="GO:0000287">
    <property type="term" value="F:magnesium ion binding"/>
    <property type="evidence" value="ECO:0007669"/>
    <property type="project" value="UniProtKB-UniRule"/>
</dbReference>
<comment type="caution">
    <text evidence="18">The sequence shown here is derived from an EMBL/GenBank/DDBJ whole genome shotgun (WGS) entry which is preliminary data.</text>
</comment>
<dbReference type="Pfam" id="PF00224">
    <property type="entry name" value="PK"/>
    <property type="match status" value="1"/>
</dbReference>
<evidence type="ECO:0000256" key="10">
    <source>
        <dbReference type="ARBA" id="ARBA00022840"/>
    </source>
</evidence>
<evidence type="ECO:0000313" key="19">
    <source>
        <dbReference type="Proteomes" id="UP000228533"/>
    </source>
</evidence>
<dbReference type="SUPFAM" id="SSF50800">
    <property type="entry name" value="PK beta-barrel domain-like"/>
    <property type="match status" value="1"/>
</dbReference>
<proteinExistence type="inferred from homology"/>
<dbReference type="NCBIfam" id="TIGR01064">
    <property type="entry name" value="pyruv_kin"/>
    <property type="match status" value="1"/>
</dbReference>
<evidence type="ECO:0000256" key="13">
    <source>
        <dbReference type="ARBA" id="ARBA00023317"/>
    </source>
</evidence>
<evidence type="ECO:0000256" key="15">
    <source>
        <dbReference type="RuleBase" id="RU000504"/>
    </source>
</evidence>
<feature type="domain" description="Pyruvate kinase C-terminal" evidence="17">
    <location>
        <begin position="358"/>
        <end position="461"/>
    </location>
</feature>
<dbReference type="FunFam" id="3.20.20.60:FF:000025">
    <property type="entry name" value="Pyruvate kinase"/>
    <property type="match status" value="1"/>
</dbReference>
<evidence type="ECO:0000256" key="9">
    <source>
        <dbReference type="ARBA" id="ARBA00022777"/>
    </source>
</evidence>
<dbReference type="InterPro" id="IPR011037">
    <property type="entry name" value="Pyrv_Knase-like_insert_dom_sf"/>
</dbReference>
<comment type="cofactor">
    <cofactor evidence="1">
        <name>Mg(2+)</name>
        <dbReference type="ChEBI" id="CHEBI:18420"/>
    </cofactor>
</comment>
<keyword evidence="12 15" id="KW-0324">Glycolysis</keyword>
<evidence type="ECO:0000256" key="1">
    <source>
        <dbReference type="ARBA" id="ARBA00001946"/>
    </source>
</evidence>
<keyword evidence="7" id="KW-0479">Metal-binding</keyword>
<dbReference type="GO" id="GO:0004743">
    <property type="term" value="F:pyruvate kinase activity"/>
    <property type="evidence" value="ECO:0007669"/>
    <property type="project" value="UniProtKB-UniRule"/>
</dbReference>
<keyword evidence="13 18" id="KW-0670">Pyruvate</keyword>
<evidence type="ECO:0000256" key="3">
    <source>
        <dbReference type="ARBA" id="ARBA00004997"/>
    </source>
</evidence>
<evidence type="ECO:0000256" key="4">
    <source>
        <dbReference type="ARBA" id="ARBA00008663"/>
    </source>
</evidence>
<comment type="catalytic activity">
    <reaction evidence="15">
        <text>pyruvate + ATP = phosphoenolpyruvate + ADP + H(+)</text>
        <dbReference type="Rhea" id="RHEA:18157"/>
        <dbReference type="ChEBI" id="CHEBI:15361"/>
        <dbReference type="ChEBI" id="CHEBI:15378"/>
        <dbReference type="ChEBI" id="CHEBI:30616"/>
        <dbReference type="ChEBI" id="CHEBI:58702"/>
        <dbReference type="ChEBI" id="CHEBI:456216"/>
        <dbReference type="EC" id="2.7.1.40"/>
    </reaction>
</comment>